<evidence type="ECO:0000313" key="1">
    <source>
        <dbReference type="EMBL" id="OAG23714.1"/>
    </source>
</evidence>
<organism evidence="1 2">
    <name type="scientific">Alternaria alternata</name>
    <name type="common">Alternaria rot fungus</name>
    <name type="synonym">Torula alternata</name>
    <dbReference type="NCBI Taxonomy" id="5599"/>
    <lineage>
        <taxon>Eukaryota</taxon>
        <taxon>Fungi</taxon>
        <taxon>Dikarya</taxon>
        <taxon>Ascomycota</taxon>
        <taxon>Pezizomycotina</taxon>
        <taxon>Dothideomycetes</taxon>
        <taxon>Pleosporomycetidae</taxon>
        <taxon>Pleosporales</taxon>
        <taxon>Pleosporineae</taxon>
        <taxon>Pleosporaceae</taxon>
        <taxon>Alternaria</taxon>
        <taxon>Alternaria sect. Alternaria</taxon>
        <taxon>Alternaria alternata complex</taxon>
    </lineage>
</organism>
<keyword evidence="2" id="KW-1185">Reference proteome</keyword>
<dbReference type="VEuPathDB" id="FungiDB:CC77DRAFT_1017361"/>
<dbReference type="RefSeq" id="XP_018389135.1">
    <property type="nucleotide sequence ID" value="XM_018524392.1"/>
</dbReference>
<name>A0A177DVL0_ALTAL</name>
<gene>
    <name evidence="1" type="ORF">CC77DRAFT_1017361</name>
</gene>
<dbReference type="KEGG" id="aalt:CC77DRAFT_1017361"/>
<dbReference type="GeneID" id="29109986"/>
<dbReference type="Proteomes" id="UP000077248">
    <property type="component" value="Unassembled WGS sequence"/>
</dbReference>
<proteinExistence type="predicted"/>
<reference evidence="1 2" key="1">
    <citation type="submission" date="2016-05" db="EMBL/GenBank/DDBJ databases">
        <title>Comparative analysis of secretome profiles of manganese(II)-oxidizing ascomycete fungi.</title>
        <authorList>
            <consortium name="DOE Joint Genome Institute"/>
            <person name="Zeiner C.A."/>
            <person name="Purvine S.O."/>
            <person name="Zink E.M."/>
            <person name="Wu S."/>
            <person name="Pasa-Tolic L."/>
            <person name="Chaput D.L."/>
            <person name="Haridas S."/>
            <person name="Grigoriev I.V."/>
            <person name="Santelli C.M."/>
            <person name="Hansel C.M."/>
        </authorList>
    </citation>
    <scope>NUCLEOTIDE SEQUENCE [LARGE SCALE GENOMIC DNA]</scope>
    <source>
        <strain evidence="1 2">SRC1lrK2f</strain>
    </source>
</reference>
<dbReference type="AlphaFoldDB" id="A0A177DVL0"/>
<sequence length="80" mass="8965">MRRMLLLSLCSIPTHQHSTASVIWGYLGMYRLLTIAESSQPEVSGQSVRISARLLEMNLRSPNSGRILTLYAVGTKRRSC</sequence>
<evidence type="ECO:0000313" key="2">
    <source>
        <dbReference type="Proteomes" id="UP000077248"/>
    </source>
</evidence>
<accession>A0A177DVL0</accession>
<dbReference type="EMBL" id="KV441472">
    <property type="protein sequence ID" value="OAG23714.1"/>
    <property type="molecule type" value="Genomic_DNA"/>
</dbReference>
<protein>
    <submittedName>
        <fullName evidence="1">Uncharacterized protein</fullName>
    </submittedName>
</protein>